<feature type="compositionally biased region" description="Basic residues" evidence="1">
    <location>
        <begin position="59"/>
        <end position="77"/>
    </location>
</feature>
<comment type="caution">
    <text evidence="2">The sequence shown here is derived from an EMBL/GenBank/DDBJ whole genome shotgun (WGS) entry which is preliminary data.</text>
</comment>
<proteinExistence type="predicted"/>
<gene>
    <name evidence="2" type="ORF">RJ41_14385</name>
</gene>
<protein>
    <recommendedName>
        <fullName evidence="4">Transposase</fullName>
    </recommendedName>
</protein>
<dbReference type="EMBL" id="JWLW01000038">
    <property type="protein sequence ID" value="KHT48129.1"/>
    <property type="molecule type" value="Genomic_DNA"/>
</dbReference>
<organism evidence="2 3">
    <name type="scientific">Alteromonas marina</name>
    <dbReference type="NCBI Taxonomy" id="203795"/>
    <lineage>
        <taxon>Bacteria</taxon>
        <taxon>Pseudomonadati</taxon>
        <taxon>Pseudomonadota</taxon>
        <taxon>Gammaproteobacteria</taxon>
        <taxon>Alteromonadales</taxon>
        <taxon>Alteromonadaceae</taxon>
        <taxon>Alteromonas/Salinimonas group</taxon>
        <taxon>Alteromonas</taxon>
    </lineage>
</organism>
<sequence length="77" mass="8699">IWPNQLSFSGCSSAVIAFLLTTGLTSPGKLPVLYENLINQLTYYELPTRREDRLYPRCVKPKPGKYPAKKKNASQLN</sequence>
<evidence type="ECO:0000313" key="3">
    <source>
        <dbReference type="Proteomes" id="UP000031197"/>
    </source>
</evidence>
<evidence type="ECO:0008006" key="4">
    <source>
        <dbReference type="Google" id="ProtNLM"/>
    </source>
</evidence>
<evidence type="ECO:0000313" key="2">
    <source>
        <dbReference type="EMBL" id="KHT48129.1"/>
    </source>
</evidence>
<dbReference type="AlphaFoldDB" id="A0A0B3XLY5"/>
<name>A0A0B3XLY5_9ALTE</name>
<keyword evidence="3" id="KW-1185">Reference proteome</keyword>
<feature type="non-terminal residue" evidence="2">
    <location>
        <position position="1"/>
    </location>
</feature>
<feature type="region of interest" description="Disordered" evidence="1">
    <location>
        <begin position="57"/>
        <end position="77"/>
    </location>
</feature>
<reference evidence="2 3" key="1">
    <citation type="submission" date="2014-12" db="EMBL/GenBank/DDBJ databases">
        <title>Genome sequencing of Alteromonas marina AD001.</title>
        <authorList>
            <person name="Adrian T.G.S."/>
            <person name="Chan K.G."/>
        </authorList>
    </citation>
    <scope>NUCLEOTIDE SEQUENCE [LARGE SCALE GENOMIC DNA]</scope>
    <source>
        <strain evidence="2 3">AD001</strain>
    </source>
</reference>
<accession>A0A0B3XLY5</accession>
<dbReference type="Proteomes" id="UP000031197">
    <property type="component" value="Unassembled WGS sequence"/>
</dbReference>
<evidence type="ECO:0000256" key="1">
    <source>
        <dbReference type="SAM" id="MobiDB-lite"/>
    </source>
</evidence>